<dbReference type="GO" id="GO:0005829">
    <property type="term" value="C:cytosol"/>
    <property type="evidence" value="ECO:0007669"/>
    <property type="project" value="TreeGrafter"/>
</dbReference>
<keyword evidence="7 11" id="KW-0479">Metal-binding</keyword>
<dbReference type="Pfam" id="PF03454">
    <property type="entry name" value="MoeA_C"/>
    <property type="match status" value="1"/>
</dbReference>
<keyword evidence="6 11" id="KW-0808">Transferase</keyword>
<dbReference type="InterPro" id="IPR001453">
    <property type="entry name" value="MoaB/Mog_dom"/>
</dbReference>
<dbReference type="EMBL" id="NBYO01000002">
    <property type="protein sequence ID" value="OXT00176.1"/>
    <property type="molecule type" value="Genomic_DNA"/>
</dbReference>
<dbReference type="SUPFAM" id="SSF63882">
    <property type="entry name" value="MoeA N-terminal region -like"/>
    <property type="match status" value="1"/>
</dbReference>
<dbReference type="PANTHER" id="PTHR10192:SF5">
    <property type="entry name" value="GEPHYRIN"/>
    <property type="match status" value="1"/>
</dbReference>
<dbReference type="InterPro" id="IPR005111">
    <property type="entry name" value="MoeA_C_domain_IV"/>
</dbReference>
<dbReference type="Pfam" id="PF00994">
    <property type="entry name" value="MoCF_biosynth"/>
    <property type="match status" value="1"/>
</dbReference>
<dbReference type="NCBIfam" id="NF045515">
    <property type="entry name" value="Glp_gephyrin"/>
    <property type="match status" value="1"/>
</dbReference>
<evidence type="ECO:0000256" key="3">
    <source>
        <dbReference type="ARBA" id="ARBA00005046"/>
    </source>
</evidence>
<dbReference type="InterPro" id="IPR036135">
    <property type="entry name" value="MoeA_linker/N_sf"/>
</dbReference>
<dbReference type="Gene3D" id="3.90.105.10">
    <property type="entry name" value="Molybdopterin biosynthesis moea protein, domain 2"/>
    <property type="match status" value="1"/>
</dbReference>
<comment type="cofactor">
    <cofactor evidence="1 11">
        <name>Mg(2+)</name>
        <dbReference type="ChEBI" id="CHEBI:18420"/>
    </cofactor>
</comment>
<comment type="function">
    <text evidence="2 11">Catalyzes the insertion of molybdate into adenylated molybdopterin with the concomitant release of AMP.</text>
</comment>
<reference evidence="14" key="1">
    <citation type="journal article" date="2017" name="Int. J. Syst. Evol. Microbiol.">
        <title>Notoacmeibacter marinus gen. nov., sp. nov., isolated from the gut of a limpet and proposal of Notoacmeibacteraceae fam. nov. in the order Rhizobiales of the class Alphaproteobacteria.</title>
        <authorList>
            <person name="Huang Z."/>
            <person name="Guo F."/>
            <person name="Lai Q."/>
        </authorList>
    </citation>
    <scope>NUCLEOTIDE SEQUENCE [LARGE SCALE GENOMIC DNA]</scope>
    <source>
        <strain evidence="14">XMTR2A4</strain>
    </source>
</reference>
<dbReference type="GO" id="GO:0046872">
    <property type="term" value="F:metal ion binding"/>
    <property type="evidence" value="ECO:0007669"/>
    <property type="project" value="UniProtKB-UniRule"/>
</dbReference>
<comment type="similarity">
    <text evidence="4 11">Belongs to the MoeA family.</text>
</comment>
<dbReference type="AlphaFoldDB" id="A0A231UXY2"/>
<keyword evidence="5 11" id="KW-0500">Molybdenum</keyword>
<dbReference type="InterPro" id="IPR005110">
    <property type="entry name" value="MoeA_linker/N"/>
</dbReference>
<dbReference type="FunFam" id="2.170.190.11:FF:000001">
    <property type="entry name" value="Molybdopterin molybdenumtransferase"/>
    <property type="match status" value="1"/>
</dbReference>
<dbReference type="Gene3D" id="2.170.190.11">
    <property type="entry name" value="Molybdopterin biosynthesis moea protein, domain 3"/>
    <property type="match status" value="1"/>
</dbReference>
<dbReference type="SUPFAM" id="SSF63867">
    <property type="entry name" value="MoeA C-terminal domain-like"/>
    <property type="match status" value="1"/>
</dbReference>
<protein>
    <recommendedName>
        <fullName evidence="11">Molybdopterin molybdenumtransferase</fullName>
        <ecNumber evidence="11">2.10.1.1</ecNumber>
    </recommendedName>
</protein>
<dbReference type="Gene3D" id="3.40.980.10">
    <property type="entry name" value="MoaB/Mog-like domain"/>
    <property type="match status" value="1"/>
</dbReference>
<keyword evidence="8 11" id="KW-0460">Magnesium</keyword>
<dbReference type="Pfam" id="PF03453">
    <property type="entry name" value="MoeA_N"/>
    <property type="match status" value="1"/>
</dbReference>
<keyword evidence="9 11" id="KW-0501">Molybdenum cofactor biosynthesis</keyword>
<evidence type="ECO:0000313" key="13">
    <source>
        <dbReference type="EMBL" id="OXT00176.1"/>
    </source>
</evidence>
<dbReference type="InterPro" id="IPR036425">
    <property type="entry name" value="MoaB/Mog-like_dom_sf"/>
</dbReference>
<proteinExistence type="inferred from homology"/>
<comment type="caution">
    <text evidence="13">The sequence shown here is derived from an EMBL/GenBank/DDBJ whole genome shotgun (WGS) entry which is preliminary data.</text>
</comment>
<dbReference type="SUPFAM" id="SSF53218">
    <property type="entry name" value="Molybdenum cofactor biosynthesis proteins"/>
    <property type="match status" value="1"/>
</dbReference>
<feature type="domain" description="MoaB/Mog" evidence="12">
    <location>
        <begin position="178"/>
        <end position="317"/>
    </location>
</feature>
<organism evidence="13 14">
    <name type="scientific">Notoacmeibacter marinus</name>
    <dbReference type="NCBI Taxonomy" id="1876515"/>
    <lineage>
        <taxon>Bacteria</taxon>
        <taxon>Pseudomonadati</taxon>
        <taxon>Pseudomonadota</taxon>
        <taxon>Alphaproteobacteria</taxon>
        <taxon>Hyphomicrobiales</taxon>
        <taxon>Notoacmeibacteraceae</taxon>
        <taxon>Notoacmeibacter</taxon>
    </lineage>
</organism>
<evidence type="ECO:0000259" key="12">
    <source>
        <dbReference type="SMART" id="SM00852"/>
    </source>
</evidence>
<dbReference type="GO" id="GO:0006777">
    <property type="term" value="P:Mo-molybdopterin cofactor biosynthetic process"/>
    <property type="evidence" value="ECO:0007669"/>
    <property type="project" value="UniProtKB-UniRule"/>
</dbReference>
<evidence type="ECO:0000256" key="10">
    <source>
        <dbReference type="ARBA" id="ARBA00047317"/>
    </source>
</evidence>
<comment type="catalytic activity">
    <reaction evidence="10">
        <text>adenylyl-molybdopterin + molybdate = Mo-molybdopterin + AMP + H(+)</text>
        <dbReference type="Rhea" id="RHEA:35047"/>
        <dbReference type="ChEBI" id="CHEBI:15378"/>
        <dbReference type="ChEBI" id="CHEBI:36264"/>
        <dbReference type="ChEBI" id="CHEBI:62727"/>
        <dbReference type="ChEBI" id="CHEBI:71302"/>
        <dbReference type="ChEBI" id="CHEBI:456215"/>
        <dbReference type="EC" id="2.10.1.1"/>
    </reaction>
</comment>
<evidence type="ECO:0000256" key="9">
    <source>
        <dbReference type="ARBA" id="ARBA00023150"/>
    </source>
</evidence>
<dbReference type="UniPathway" id="UPA00344"/>
<dbReference type="Gene3D" id="2.40.340.10">
    <property type="entry name" value="MoeA, C-terminal, domain IV"/>
    <property type="match status" value="1"/>
</dbReference>
<evidence type="ECO:0000313" key="14">
    <source>
        <dbReference type="Proteomes" id="UP000215405"/>
    </source>
</evidence>
<sequence length="406" mass="42648">MAMLAVEEALSRLLAKVAILPAETVPLERAIDRILAVPLTARRTQPPFDASAMDGYAVRAADLDPEGSPLRIIGESAAGHPFDGELSAGQAVRIFTGAPMPGGADTVLIQENAERVGGDALRPTQTEEEGRNVRLAGNDFAEGDPVLESGTRLDFAALSLAAAASYPDLRVYRQPKVAILATGDELKLPGEALAPGQIIASNSFGLAALVTDMGGIPVDLGIVPDDPEALAAAIEKARTAGVEIVVTLGGASVGDHDLVQQAMIDAGMELDFWKIAMRPGKPLMVGRLDDIHVLGLPGNPVSSMVCAHLFLRPLMARLQGAEHQTALEEAQLVAPLPANGNRQHYMRATAWRQDGAWKVEPAHSQDSSLIGVMASSNALIVCPPGAPAADAGTTVSIDFWRRPFAR</sequence>
<evidence type="ECO:0000256" key="2">
    <source>
        <dbReference type="ARBA" id="ARBA00002901"/>
    </source>
</evidence>
<evidence type="ECO:0000256" key="1">
    <source>
        <dbReference type="ARBA" id="ARBA00001946"/>
    </source>
</evidence>
<dbReference type="GO" id="GO:0061599">
    <property type="term" value="F:molybdopterin molybdotransferase activity"/>
    <property type="evidence" value="ECO:0007669"/>
    <property type="project" value="UniProtKB-UniRule"/>
</dbReference>
<name>A0A231UXY2_9HYPH</name>
<gene>
    <name evidence="13" type="ORF">B7H23_08310</name>
</gene>
<accession>A0A231UXY2</accession>
<dbReference type="PANTHER" id="PTHR10192">
    <property type="entry name" value="MOLYBDOPTERIN BIOSYNTHESIS PROTEIN"/>
    <property type="match status" value="1"/>
</dbReference>
<dbReference type="Proteomes" id="UP000215405">
    <property type="component" value="Unassembled WGS sequence"/>
</dbReference>
<evidence type="ECO:0000256" key="4">
    <source>
        <dbReference type="ARBA" id="ARBA00010763"/>
    </source>
</evidence>
<evidence type="ECO:0000256" key="7">
    <source>
        <dbReference type="ARBA" id="ARBA00022723"/>
    </source>
</evidence>
<dbReference type="CDD" id="cd00887">
    <property type="entry name" value="MoeA"/>
    <property type="match status" value="1"/>
</dbReference>
<evidence type="ECO:0000256" key="11">
    <source>
        <dbReference type="RuleBase" id="RU365090"/>
    </source>
</evidence>
<dbReference type="EC" id="2.10.1.1" evidence="11"/>
<dbReference type="SMART" id="SM00852">
    <property type="entry name" value="MoCF_biosynth"/>
    <property type="match status" value="1"/>
</dbReference>
<evidence type="ECO:0000256" key="6">
    <source>
        <dbReference type="ARBA" id="ARBA00022679"/>
    </source>
</evidence>
<dbReference type="InterPro" id="IPR036688">
    <property type="entry name" value="MoeA_C_domain_IV_sf"/>
</dbReference>
<keyword evidence="14" id="KW-1185">Reference proteome</keyword>
<comment type="pathway">
    <text evidence="3 11">Cofactor biosynthesis; molybdopterin biosynthesis.</text>
</comment>
<dbReference type="InterPro" id="IPR038987">
    <property type="entry name" value="MoeA-like"/>
</dbReference>
<dbReference type="NCBIfam" id="TIGR00177">
    <property type="entry name" value="molyb_syn"/>
    <property type="match status" value="1"/>
</dbReference>
<dbReference type="RefSeq" id="WP_094077000.1">
    <property type="nucleotide sequence ID" value="NZ_NBYO01000002.1"/>
</dbReference>
<evidence type="ECO:0000256" key="5">
    <source>
        <dbReference type="ARBA" id="ARBA00022505"/>
    </source>
</evidence>
<dbReference type="FunFam" id="3.40.980.10:FF:000004">
    <property type="entry name" value="Molybdopterin molybdenumtransferase"/>
    <property type="match status" value="1"/>
</dbReference>
<evidence type="ECO:0000256" key="8">
    <source>
        <dbReference type="ARBA" id="ARBA00022842"/>
    </source>
</evidence>